<dbReference type="RefSeq" id="WP_183352887.1">
    <property type="nucleotide sequence ID" value="NZ_BLXX01000001.1"/>
</dbReference>
<feature type="signal peptide" evidence="1">
    <location>
        <begin position="1"/>
        <end position="20"/>
    </location>
</feature>
<dbReference type="AlphaFoldDB" id="A0A6V8MDJ2"/>
<keyword evidence="1" id="KW-0732">Signal</keyword>
<dbReference type="EMBL" id="BLXX01000001">
    <property type="protein sequence ID" value="GFO58037.1"/>
    <property type="molecule type" value="Genomic_DNA"/>
</dbReference>
<dbReference type="Proteomes" id="UP000556026">
    <property type="component" value="Unassembled WGS sequence"/>
</dbReference>
<sequence>MKLKNLLAPILLIASLFLSSCGGNGLNGSLALTTELQGSMINATATYTNPNTTNLIGVNISFSVLVGNTLYDLGAHPTNNSGQITLAIPLAGLVLNGTQSVTVMVKTGDLQNFSSLDVTGRTISLTPPSAPSTALTTLVNTALTVNLPSATAFAIVKDPIGNDVNGHILTITAHSDNPLDAVTLNANSTATDSDGKASFPGATIVFAAPTVAGSYNRVITWTVTDTTTNLSKTGVTAITFTAL</sequence>
<name>A0A6V8MDJ2_9BACT</name>
<protein>
    <recommendedName>
        <fullName evidence="4">Big-1 domain-containing protein</fullName>
    </recommendedName>
</protein>
<gene>
    <name evidence="2" type="ORF">GMST_03620</name>
</gene>
<organism evidence="2 3">
    <name type="scientific">Geomonas silvestris</name>
    <dbReference type="NCBI Taxonomy" id="2740184"/>
    <lineage>
        <taxon>Bacteria</taxon>
        <taxon>Pseudomonadati</taxon>
        <taxon>Thermodesulfobacteriota</taxon>
        <taxon>Desulfuromonadia</taxon>
        <taxon>Geobacterales</taxon>
        <taxon>Geobacteraceae</taxon>
        <taxon>Geomonas</taxon>
    </lineage>
</organism>
<evidence type="ECO:0000256" key="1">
    <source>
        <dbReference type="SAM" id="SignalP"/>
    </source>
</evidence>
<evidence type="ECO:0000313" key="3">
    <source>
        <dbReference type="Proteomes" id="UP000556026"/>
    </source>
</evidence>
<keyword evidence="3" id="KW-1185">Reference proteome</keyword>
<feature type="chain" id="PRO_5027987530" description="Big-1 domain-containing protein" evidence="1">
    <location>
        <begin position="21"/>
        <end position="243"/>
    </location>
</feature>
<reference evidence="3" key="1">
    <citation type="submission" date="2020-06" db="EMBL/GenBank/DDBJ databases">
        <title>Draft genomic sequence of Geomonas sp. Red330.</title>
        <authorList>
            <person name="Itoh H."/>
            <person name="Zhenxing X."/>
            <person name="Ushijima N."/>
            <person name="Masuda Y."/>
            <person name="Shiratori Y."/>
            <person name="Senoo K."/>
        </authorList>
    </citation>
    <scope>NUCLEOTIDE SEQUENCE [LARGE SCALE GENOMIC DNA]</scope>
    <source>
        <strain evidence="3">Red330</strain>
    </source>
</reference>
<evidence type="ECO:0008006" key="4">
    <source>
        <dbReference type="Google" id="ProtNLM"/>
    </source>
</evidence>
<comment type="caution">
    <text evidence="2">The sequence shown here is derived from an EMBL/GenBank/DDBJ whole genome shotgun (WGS) entry which is preliminary data.</text>
</comment>
<accession>A0A6V8MDJ2</accession>
<proteinExistence type="predicted"/>
<evidence type="ECO:0000313" key="2">
    <source>
        <dbReference type="EMBL" id="GFO58037.1"/>
    </source>
</evidence>
<dbReference type="PROSITE" id="PS51257">
    <property type="entry name" value="PROKAR_LIPOPROTEIN"/>
    <property type="match status" value="1"/>
</dbReference>